<protein>
    <submittedName>
        <fullName evidence="2">ABC transporter permease</fullName>
    </submittedName>
</protein>
<keyword evidence="1" id="KW-0472">Membrane</keyword>
<feature type="transmembrane region" description="Helical" evidence="1">
    <location>
        <begin position="103"/>
        <end position="125"/>
    </location>
</feature>
<dbReference type="Pfam" id="PF12679">
    <property type="entry name" value="ABC2_membrane_2"/>
    <property type="match status" value="1"/>
</dbReference>
<gene>
    <name evidence="2" type="ORF">ABWT76_001142</name>
</gene>
<dbReference type="AlphaFoldDB" id="A0AAU8JGF0"/>
<sequence>MNFSRILAIAVNVFWEVMRERVLYLIALFAIFLFGTLRLLREFALGTEYKIITDLGIAGIGVIGLIVAIFVGTGIINKEIEKRTVLVLLAKPISRADLIVGKYLGLSGILAILIFFTSLIYLSFLSLNRVEYPLGSILVALFFIFLELSLLTAVAMLLGVFTSSLLATLLSVGVYVMGHLSPDIIKAGELSENPALIGFTRNLYLILPDLTKLDLKNQAVYGLLPDLNTLLFNGIYAVIYIILLLAIANLIFRQKEF</sequence>
<feature type="transmembrane region" description="Helical" evidence="1">
    <location>
        <begin position="22"/>
        <end position="40"/>
    </location>
</feature>
<accession>A0AAU8JGF0</accession>
<evidence type="ECO:0000313" key="2">
    <source>
        <dbReference type="EMBL" id="XCM38305.1"/>
    </source>
</evidence>
<dbReference type="RefSeq" id="WP_354635785.1">
    <property type="nucleotide sequence ID" value="NZ_CP159837.1"/>
</dbReference>
<dbReference type="PANTHER" id="PTHR43471:SF10">
    <property type="entry name" value="SLL1107 PROTEIN"/>
    <property type="match status" value="1"/>
</dbReference>
<proteinExistence type="predicted"/>
<dbReference type="PANTHER" id="PTHR43471">
    <property type="entry name" value="ABC TRANSPORTER PERMEASE"/>
    <property type="match status" value="1"/>
</dbReference>
<organism evidence="2">
    <name type="scientific">Planktothricoides raciborskii GIHE-MW2</name>
    <dbReference type="NCBI Taxonomy" id="2792601"/>
    <lineage>
        <taxon>Bacteria</taxon>
        <taxon>Bacillati</taxon>
        <taxon>Cyanobacteriota</taxon>
        <taxon>Cyanophyceae</taxon>
        <taxon>Oscillatoriophycideae</taxon>
        <taxon>Oscillatoriales</taxon>
        <taxon>Oscillatoriaceae</taxon>
        <taxon>Planktothricoides</taxon>
    </lineage>
</organism>
<dbReference type="GO" id="GO:0005886">
    <property type="term" value="C:plasma membrane"/>
    <property type="evidence" value="ECO:0007669"/>
    <property type="project" value="UniProtKB-SubCell"/>
</dbReference>
<name>A0AAU8JGF0_9CYAN</name>
<evidence type="ECO:0000256" key="1">
    <source>
        <dbReference type="SAM" id="Phobius"/>
    </source>
</evidence>
<feature type="transmembrane region" description="Helical" evidence="1">
    <location>
        <begin position="137"/>
        <end position="161"/>
    </location>
</feature>
<feature type="transmembrane region" description="Helical" evidence="1">
    <location>
        <begin position="52"/>
        <end position="76"/>
    </location>
</feature>
<dbReference type="GO" id="GO:0140359">
    <property type="term" value="F:ABC-type transporter activity"/>
    <property type="evidence" value="ECO:0007669"/>
    <property type="project" value="InterPro"/>
</dbReference>
<feature type="transmembrane region" description="Helical" evidence="1">
    <location>
        <begin position="230"/>
        <end position="252"/>
    </location>
</feature>
<reference evidence="2" key="1">
    <citation type="submission" date="2024-07" db="EMBL/GenBank/DDBJ databases">
        <authorList>
            <person name="Kim Y.J."/>
            <person name="Jeong J.Y."/>
        </authorList>
    </citation>
    <scope>NUCLEOTIDE SEQUENCE</scope>
    <source>
        <strain evidence="2">GIHE-MW2</strain>
    </source>
</reference>
<keyword evidence="1" id="KW-0812">Transmembrane</keyword>
<dbReference type="EMBL" id="CP159837">
    <property type="protein sequence ID" value="XCM38305.1"/>
    <property type="molecule type" value="Genomic_DNA"/>
</dbReference>
<keyword evidence="1" id="KW-1133">Transmembrane helix</keyword>